<dbReference type="PANTHER" id="PTHR43684:SF13">
    <property type="entry name" value="CHROMODOMAIN Y-LIKE PROTEIN"/>
    <property type="match status" value="1"/>
</dbReference>
<dbReference type="InterPro" id="IPR029045">
    <property type="entry name" value="ClpP/crotonase-like_dom_sf"/>
</dbReference>
<organism evidence="2 3">
    <name type="scientific">Brassicogethes aeneus</name>
    <name type="common">Rape pollen beetle</name>
    <name type="synonym">Meligethes aeneus</name>
    <dbReference type="NCBI Taxonomy" id="1431903"/>
    <lineage>
        <taxon>Eukaryota</taxon>
        <taxon>Metazoa</taxon>
        <taxon>Ecdysozoa</taxon>
        <taxon>Arthropoda</taxon>
        <taxon>Hexapoda</taxon>
        <taxon>Insecta</taxon>
        <taxon>Pterygota</taxon>
        <taxon>Neoptera</taxon>
        <taxon>Endopterygota</taxon>
        <taxon>Coleoptera</taxon>
        <taxon>Polyphaga</taxon>
        <taxon>Cucujiformia</taxon>
        <taxon>Nitidulidae</taxon>
        <taxon>Meligethinae</taxon>
        <taxon>Brassicogethes</taxon>
    </lineage>
</organism>
<evidence type="ECO:0000256" key="1">
    <source>
        <dbReference type="SAM" id="MobiDB-lite"/>
    </source>
</evidence>
<keyword evidence="3" id="KW-1185">Reference proteome</keyword>
<protein>
    <submittedName>
        <fullName evidence="2">Uncharacterized protein</fullName>
    </submittedName>
</protein>
<accession>A0A9P0FB29</accession>
<dbReference type="Pfam" id="PF00378">
    <property type="entry name" value="ECH_1"/>
    <property type="match status" value="1"/>
</dbReference>
<feature type="compositionally biased region" description="Acidic residues" evidence="1">
    <location>
        <begin position="351"/>
        <end position="375"/>
    </location>
</feature>
<evidence type="ECO:0000313" key="3">
    <source>
        <dbReference type="Proteomes" id="UP001154078"/>
    </source>
</evidence>
<feature type="region of interest" description="Disordered" evidence="1">
    <location>
        <begin position="247"/>
        <end position="417"/>
    </location>
</feature>
<feature type="region of interest" description="Disordered" evidence="1">
    <location>
        <begin position="625"/>
        <end position="644"/>
    </location>
</feature>
<feature type="compositionally biased region" description="Basic and acidic residues" evidence="1">
    <location>
        <begin position="963"/>
        <end position="1007"/>
    </location>
</feature>
<dbReference type="PANTHER" id="PTHR43684">
    <property type="match status" value="1"/>
</dbReference>
<evidence type="ECO:0000313" key="2">
    <source>
        <dbReference type="EMBL" id="CAH0548145.1"/>
    </source>
</evidence>
<gene>
    <name evidence="2" type="ORF">MELIAE_LOCUS1969</name>
</gene>
<proteinExistence type="predicted"/>
<feature type="region of interest" description="Disordered" evidence="1">
    <location>
        <begin position="960"/>
        <end position="1113"/>
    </location>
</feature>
<sequence length="1370" mass="151740">MDHNLINSNAGNVNSINTQVSYSSDMGMKNESMPPITTDVYSNQKSNNPYAHQNLMGNIDLNYGSQLPGGNVAYVQQDNTMVTDGNYLNTGYCLVTSENTIITNPGDIQNIYTQPHPESMNVDFNTQNVVTTEGYVTTEQYIAQTSEQNNFVSQYIQEAQAGSQYQVTAATDNFIMSTNSPDQVDSSNVVVAQEKEVDNGNNNEQNHDLKTEIENQSEQTEENSFKHIEESAMQQIEENAIQQIKESANQQIEESAHDKEEENEDSILEESIQQPEEASTNQQIEESAHVEENTDSILEESIQLPEEAKVEETTTVTEESSIEEQAVVESSEMEEVMENHANEEPALQEEVVVEEEEVSSQEITEEITETTEEFYEEKPSNNIQEEEIVANEESQTETEEEECPIVMKETTPSGSEQIEITDENYVSHQDIVYNEVEKMEIPHKDQPERITLEGLNLPGELEVTAVTEDGQNNVQYDESNVVHLTGDGPEHEILLIESYVEEDANEDSTDGSLVEGDNVNVEGAKVGGRSSKQTRRIPLGDNLPPLPAHIIGTDTATPVDPMNGKKPRLGVKIPCKNLQSQIVSNKEIEKVVMDRSKLKQQHKADMSFARSLTYRLAKTLIPEGNSQPKAVAKPKTPAPKPQEANIQDNSDLLAILEGDDAPITENTTATVVARTETPATEAQVEAQAIKDFEKEVALQQLEDLATLAPTVKTVYKNEHINLRADAPALRIRKEQAKNKANKAAAAKAATIETPKKTAETPKKALPAVKKVAEPIEIEPQVKVNMVLKTYSRKRKSLETDIVPEVSPPKKVVKEVKEVNEEVKEEKEVKPAVKPDTSKATPTNVYMTKSSRVIKKKVIWDPDEAASPKIKMEATIVKVTPAKTVSKFSERKEEVKVVEEKKAPEKKPEVVKKVVKPPANNTAETKKVLSPKKIKGPVVKKRLTEIDKLLMDEGAVNMLYDVNNDDKKKKNLSGEKFNDEMTKRAKEIKSNLQKSTEESPKSLRKKAEGTAISPSPPAKIPASSDASRKKSKDSSRGTPPPSPAFAYRESSRLIRRRSSSSISSVEELEEESSSSGGSTRSSRKRVNSETPAKKPKKAHKEPEEPAVTKVETPKETAINDKTGYKTFTFKKTGKLATLDLNYINKSCHCTLQVLKELIKVLQQLSKDKDCSVVSVTSSGKQFCLGLDYKYLVADTPENRKKKATELSGLLRDFLMCLLTFPKVLVAGIQGDCVGLGVTMLPLFDMVIASDTAKFSTQNTTLGSVVEGAYLLATPHLSNRGLTSELLFTSNQITADDAFRRGLVTRLCWPEKYQQELKSMLGSIAKSSKQSLLSSKKQLNAFILKSTEAAINAESAVLIEQWTSEECQKNFA</sequence>
<feature type="compositionally biased region" description="Polar residues" evidence="1">
    <location>
        <begin position="273"/>
        <end position="285"/>
    </location>
</feature>
<reference evidence="2" key="1">
    <citation type="submission" date="2021-12" db="EMBL/GenBank/DDBJ databases">
        <authorList>
            <person name="King R."/>
        </authorList>
    </citation>
    <scope>NUCLEOTIDE SEQUENCE</scope>
</reference>
<feature type="compositionally biased region" description="Low complexity" evidence="1">
    <location>
        <begin position="313"/>
        <end position="330"/>
    </location>
</feature>
<dbReference type="CDD" id="cd06558">
    <property type="entry name" value="crotonase-like"/>
    <property type="match status" value="1"/>
</dbReference>
<feature type="compositionally biased region" description="Basic and acidic residues" evidence="1">
    <location>
        <begin position="1025"/>
        <end position="1034"/>
    </location>
</feature>
<feature type="compositionally biased region" description="Acidic residues" evidence="1">
    <location>
        <begin position="384"/>
        <end position="403"/>
    </location>
</feature>
<dbReference type="Gene3D" id="3.90.226.10">
    <property type="entry name" value="2-enoyl-CoA Hydratase, Chain A, domain 1"/>
    <property type="match status" value="1"/>
</dbReference>
<dbReference type="InterPro" id="IPR001753">
    <property type="entry name" value="Enoyl-CoA_hydra/iso"/>
</dbReference>
<dbReference type="OrthoDB" id="6357915at2759"/>
<dbReference type="SUPFAM" id="SSF52096">
    <property type="entry name" value="ClpP/crotonase"/>
    <property type="match status" value="1"/>
</dbReference>
<dbReference type="Proteomes" id="UP001154078">
    <property type="component" value="Chromosome 1"/>
</dbReference>
<dbReference type="InterPro" id="IPR051053">
    <property type="entry name" value="ECH/Chromodomain_protein"/>
</dbReference>
<name>A0A9P0FB29_BRAAE</name>
<feature type="region of interest" description="Disordered" evidence="1">
    <location>
        <begin position="522"/>
        <end position="546"/>
    </location>
</feature>
<dbReference type="EMBL" id="OV121132">
    <property type="protein sequence ID" value="CAH0548145.1"/>
    <property type="molecule type" value="Genomic_DNA"/>
</dbReference>